<dbReference type="EMBL" id="LN906597">
    <property type="protein sequence ID" value="CUT17598.1"/>
    <property type="molecule type" value="Genomic_DNA"/>
</dbReference>
<protein>
    <submittedName>
        <fullName evidence="2">Putative positive regulator of sigma E activity</fullName>
    </submittedName>
</protein>
<organism evidence="2 3">
    <name type="scientific">Candidatus Ichthyocystis hellenicum</name>
    <dbReference type="NCBI Taxonomy" id="1561003"/>
    <lineage>
        <taxon>Bacteria</taxon>
        <taxon>Pseudomonadati</taxon>
        <taxon>Pseudomonadota</taxon>
        <taxon>Betaproteobacteria</taxon>
        <taxon>Burkholderiales</taxon>
        <taxon>Candidatus Ichthyocystis</taxon>
    </lineage>
</organism>
<evidence type="ECO:0000313" key="3">
    <source>
        <dbReference type="Proteomes" id="UP000198651"/>
    </source>
</evidence>
<proteinExistence type="predicted"/>
<feature type="transmembrane region" description="Helical" evidence="1">
    <location>
        <begin position="82"/>
        <end position="108"/>
    </location>
</feature>
<dbReference type="RefSeq" id="WP_092490487.1">
    <property type="nucleotide sequence ID" value="NZ_FLSL01000100.1"/>
</dbReference>
<evidence type="ECO:0000256" key="1">
    <source>
        <dbReference type="SAM" id="Phobius"/>
    </source>
</evidence>
<feature type="transmembrane region" description="Helical" evidence="1">
    <location>
        <begin position="48"/>
        <end position="70"/>
    </location>
</feature>
<dbReference type="Pfam" id="PF04246">
    <property type="entry name" value="RseC_MucC"/>
    <property type="match status" value="1"/>
</dbReference>
<dbReference type="STRING" id="1561003.Ark11_0765"/>
<gene>
    <name evidence="2" type="ORF">Ark11_0765</name>
</gene>
<keyword evidence="1" id="KW-0812">Transmembrane</keyword>
<sequence>MKKCAASQTTIFVRVVATEGNNIMVRHTNDAYLCSRCLSLGYCASQGIYSIFSGVFLPIFTIYSVDSCHIGDVLQVSVPRKVFLLGLLLIFFIPTISFLVVAVAAEFFHLREVWIFLLSCFSFLGSLAVVRFCLSRYHLDCVLSCKKIGFPNE</sequence>
<dbReference type="Proteomes" id="UP000198651">
    <property type="component" value="Chromosome I"/>
</dbReference>
<keyword evidence="1" id="KW-0472">Membrane</keyword>
<evidence type="ECO:0000313" key="2">
    <source>
        <dbReference type="EMBL" id="CUT17598.1"/>
    </source>
</evidence>
<reference evidence="3" key="1">
    <citation type="submission" date="2015-11" db="EMBL/GenBank/DDBJ databases">
        <authorList>
            <person name="Seth-Smith H.M.B."/>
        </authorList>
    </citation>
    <scope>NUCLEOTIDE SEQUENCE [LARGE SCALE GENOMIC DNA]</scope>
    <source>
        <strain evidence="3">2013Ark11</strain>
    </source>
</reference>
<dbReference type="AlphaFoldDB" id="A0A0S4M1N1"/>
<dbReference type="OrthoDB" id="9883820at2"/>
<keyword evidence="1" id="KW-1133">Transmembrane helix</keyword>
<keyword evidence="3" id="KW-1185">Reference proteome</keyword>
<feature type="transmembrane region" description="Helical" evidence="1">
    <location>
        <begin position="114"/>
        <end position="134"/>
    </location>
</feature>
<accession>A0A0S4M1N1</accession>
<name>A0A0S4M1N1_9BURK</name>